<dbReference type="SUPFAM" id="SSF57716">
    <property type="entry name" value="Glucocorticoid receptor-like (DNA-binding domain)"/>
    <property type="match status" value="1"/>
</dbReference>
<feature type="compositionally biased region" description="Basic and acidic residues" evidence="11">
    <location>
        <begin position="947"/>
        <end position="960"/>
    </location>
</feature>
<dbReference type="KEGG" id="hazt:108681006"/>
<name>A0A8B7PH13_HYAAZ</name>
<keyword evidence="7" id="KW-0238">DNA-binding</keyword>
<dbReference type="PROSITE" id="PS51843">
    <property type="entry name" value="NR_LBD"/>
    <property type="match status" value="1"/>
</dbReference>
<dbReference type="GO" id="GO:0000978">
    <property type="term" value="F:RNA polymerase II cis-regulatory region sequence-specific DNA binding"/>
    <property type="evidence" value="ECO:0007669"/>
    <property type="project" value="TreeGrafter"/>
</dbReference>
<feature type="region of interest" description="Disordered" evidence="11">
    <location>
        <begin position="1070"/>
        <end position="1131"/>
    </location>
</feature>
<feature type="compositionally biased region" description="Low complexity" evidence="11">
    <location>
        <begin position="1093"/>
        <end position="1102"/>
    </location>
</feature>
<dbReference type="Proteomes" id="UP000694843">
    <property type="component" value="Unplaced"/>
</dbReference>
<gene>
    <name evidence="15" type="primary">LOC108681006</name>
</gene>
<keyword evidence="9" id="KW-0675">Receptor</keyword>
<feature type="region of interest" description="Disordered" evidence="11">
    <location>
        <begin position="937"/>
        <end position="1009"/>
    </location>
</feature>
<dbReference type="SMART" id="SM00399">
    <property type="entry name" value="ZnF_C4"/>
    <property type="match status" value="1"/>
</dbReference>
<reference evidence="15" key="1">
    <citation type="submission" date="2025-08" db="UniProtKB">
        <authorList>
            <consortium name="RefSeq"/>
        </authorList>
    </citation>
    <scope>IDENTIFICATION</scope>
    <source>
        <tissue evidence="15">Whole organism</tissue>
    </source>
</reference>
<accession>A0A8B7PH13</accession>
<feature type="compositionally biased region" description="Low complexity" evidence="11">
    <location>
        <begin position="964"/>
        <end position="1008"/>
    </location>
</feature>
<dbReference type="InterPro" id="IPR035500">
    <property type="entry name" value="NHR-like_dom_sf"/>
</dbReference>
<evidence type="ECO:0000259" key="12">
    <source>
        <dbReference type="PROSITE" id="PS51030"/>
    </source>
</evidence>
<dbReference type="GO" id="GO:0000122">
    <property type="term" value="P:negative regulation of transcription by RNA polymerase II"/>
    <property type="evidence" value="ECO:0007669"/>
    <property type="project" value="TreeGrafter"/>
</dbReference>
<dbReference type="PRINTS" id="PR00546">
    <property type="entry name" value="THYROIDHORMR"/>
</dbReference>
<keyword evidence="6" id="KW-0805">Transcription regulation</keyword>
<dbReference type="InterPro" id="IPR013088">
    <property type="entry name" value="Znf_NHR/GATA"/>
</dbReference>
<sequence length="1170" mass="130145">MNSVKTDMAPPSGFLRRAVAGCTNEMQTINCNAPRDRLPPISAITVTQAHSSVSDSKNHVRRVSSNTVCDSSLDRKCFERPHPYSMLTRNYADTSSRVSSSLPSIRHPGYPRERLDSNDSKHPDSNFHIIPLRAFHGTEPRYPRSRQSEEMFYNQDLRQDLIDKRLQDEVSNTYFTADQSYDETLKRTNATYSGSTGEDGTCVKTERSASPTMNSSDMHAFSPPPPMTLQEPSPRLDSTQYSTISYSQTQLTPSPFTSSTVYSPPSSPPDNSSKCIKIVNKTAYLLENNQQVSPPRCESTFEYLCPATPNTPNHPFASSHSELPGAKCVSSLETSAPVTQTELPNRSSCDSKMLLESGPILDNSPVHSALPTSTSDVTPMPNTPEKGKGSLYAVIDKVIIEFDGRTLLCRVCGDRSSGFHYGVHSCEGCKGFFRRSIQQKIQYRPCSKNQQCLVQKTNRNRCQYCRLKKCIEVGMSKDAVRFGRVPKNEKERIRQAMEKAYSEIVQQDTDYDDDYLIQNITRSHLQSSAIANENMREIIRTSEEHPQVANIDPISDCPLNPYVGSEDFQQKFSPIVRDVVSFAKNIPGFADVKHDDKITLLRACVFEVLLIRFARLVDAKNRRMITISGYIINASIYANIKPSNDFVNTLFTFVERINTLKLTDEEMALFSAAIVMNPKRQGLIDSSKVTSLHSRIVQCLQNVMQRERPDTPSLCQDLLGTLNDLWILNGMHSKQTQVKLRGCDPRMDVNSHHTDSYGSQYTYSEYPEVRGCPMRFTNTSEYEEKIIQSEEQTRPTSPTSSTFCADEEMRSPGSADSGCSTDSGCSIESVCSTDSGCSMHMGNNEGVRTPLPSEEPRETMSVPDDETTERFRKCYIKRKPQMEECKPIIDKNRLMSWHKPQKDGEKLSDSPVLRMCLEAPSTLKMETFKDVYRGATAHSHPHKKFRPTMDRSNLPHETLEYNHSSPRPSTTPSPSFSCSPSPSSSISSSPSRISSSPYSSSASDPSSPANVSILAHRLAMPCKKFPRTSSLVQSLTQESKFGTGKALVSDTLHDCIMNGQSKIPRQHVLAAASPSRYDSGRNNSSPLRTQTFMTSPTHSMTTSPPPLDDAPPHHYSSPIPTAHTSPPHTPAGLGASAMSACNFTNPYLCDNAEPLNLSTKTPSPPPAMEI</sequence>
<dbReference type="PANTHER" id="PTHR24082:SF473">
    <property type="entry name" value="ECDYSONE-INDUCED PROTEIN 75B, ISOFORM B"/>
    <property type="match status" value="1"/>
</dbReference>
<dbReference type="PRINTS" id="PR00047">
    <property type="entry name" value="STROIDFINGER"/>
</dbReference>
<dbReference type="GeneID" id="108681006"/>
<dbReference type="InterPro" id="IPR000536">
    <property type="entry name" value="Nucl_hrmn_rcpt_lig-bd"/>
</dbReference>
<evidence type="ECO:0000256" key="8">
    <source>
        <dbReference type="ARBA" id="ARBA00023163"/>
    </source>
</evidence>
<keyword evidence="4" id="KW-0863">Zinc-finger</keyword>
<dbReference type="GO" id="GO:0008270">
    <property type="term" value="F:zinc ion binding"/>
    <property type="evidence" value="ECO:0007669"/>
    <property type="project" value="UniProtKB-KW"/>
</dbReference>
<organism evidence="14 15">
    <name type="scientific">Hyalella azteca</name>
    <name type="common">Amphipod</name>
    <dbReference type="NCBI Taxonomy" id="294128"/>
    <lineage>
        <taxon>Eukaryota</taxon>
        <taxon>Metazoa</taxon>
        <taxon>Ecdysozoa</taxon>
        <taxon>Arthropoda</taxon>
        <taxon>Crustacea</taxon>
        <taxon>Multicrustacea</taxon>
        <taxon>Malacostraca</taxon>
        <taxon>Eumalacostraca</taxon>
        <taxon>Peracarida</taxon>
        <taxon>Amphipoda</taxon>
        <taxon>Senticaudata</taxon>
        <taxon>Talitrida</taxon>
        <taxon>Talitroidea</taxon>
        <taxon>Hyalellidae</taxon>
        <taxon>Hyalella</taxon>
    </lineage>
</organism>
<dbReference type="InterPro" id="IPR050234">
    <property type="entry name" value="Nuclear_hormone_rcpt_NR1"/>
</dbReference>
<evidence type="ECO:0000256" key="3">
    <source>
        <dbReference type="ARBA" id="ARBA00022723"/>
    </source>
</evidence>
<evidence type="ECO:0000256" key="1">
    <source>
        <dbReference type="ARBA" id="ARBA00004496"/>
    </source>
</evidence>
<dbReference type="GO" id="GO:0005737">
    <property type="term" value="C:cytoplasm"/>
    <property type="evidence" value="ECO:0007669"/>
    <property type="project" value="UniProtKB-SubCell"/>
</dbReference>
<keyword evidence="8" id="KW-0804">Transcription</keyword>
<keyword evidence="5" id="KW-0862">Zinc</keyword>
<evidence type="ECO:0000256" key="9">
    <source>
        <dbReference type="ARBA" id="ARBA00023170"/>
    </source>
</evidence>
<dbReference type="Gene3D" id="3.30.50.10">
    <property type="entry name" value="Erythroid Transcription Factor GATA-1, subunit A"/>
    <property type="match status" value="1"/>
</dbReference>
<keyword evidence="10" id="KW-0539">Nucleus</keyword>
<evidence type="ECO:0000313" key="15">
    <source>
        <dbReference type="RefSeq" id="XP_018025429.1"/>
    </source>
</evidence>
<dbReference type="PROSITE" id="PS00031">
    <property type="entry name" value="NUCLEAR_REC_DBD_1"/>
    <property type="match status" value="1"/>
</dbReference>
<feature type="compositionally biased region" description="Polar residues" evidence="11">
    <location>
        <begin position="1080"/>
        <end position="1092"/>
    </location>
</feature>
<dbReference type="Gene3D" id="1.10.565.10">
    <property type="entry name" value="Retinoid X Receptor"/>
    <property type="match status" value="1"/>
</dbReference>
<dbReference type="CDD" id="cd07166">
    <property type="entry name" value="NR_DBD_REV_ERB"/>
    <property type="match status" value="1"/>
</dbReference>
<feature type="domain" description="NR LBD" evidence="13">
    <location>
        <begin position="512"/>
        <end position="758"/>
    </location>
</feature>
<dbReference type="SUPFAM" id="SSF48508">
    <property type="entry name" value="Nuclear receptor ligand-binding domain"/>
    <property type="match status" value="1"/>
</dbReference>
<dbReference type="InterPro" id="IPR001628">
    <property type="entry name" value="Znf_hrmn_rcpt"/>
</dbReference>
<dbReference type="Pfam" id="PF00104">
    <property type="entry name" value="Hormone_recep"/>
    <property type="match status" value="1"/>
</dbReference>
<dbReference type="GO" id="GO:0004879">
    <property type="term" value="F:nuclear receptor activity"/>
    <property type="evidence" value="ECO:0007669"/>
    <property type="project" value="InterPro"/>
</dbReference>
<dbReference type="RefSeq" id="XP_018025429.1">
    <property type="nucleotide sequence ID" value="XM_018169940.2"/>
</dbReference>
<dbReference type="Pfam" id="PF00105">
    <property type="entry name" value="zf-C4"/>
    <property type="match status" value="1"/>
</dbReference>
<feature type="region of interest" description="Disordered" evidence="11">
    <location>
        <begin position="190"/>
        <end position="273"/>
    </location>
</feature>
<evidence type="ECO:0000256" key="2">
    <source>
        <dbReference type="ARBA" id="ARBA00008092"/>
    </source>
</evidence>
<dbReference type="OrthoDB" id="7634782at2759"/>
<feature type="domain" description="Nuclear receptor" evidence="12">
    <location>
        <begin position="406"/>
        <end position="482"/>
    </location>
</feature>
<evidence type="ECO:0000256" key="7">
    <source>
        <dbReference type="ARBA" id="ARBA00023125"/>
    </source>
</evidence>
<dbReference type="FunFam" id="3.30.50.10:FF:000013">
    <property type="entry name" value="Nuclear receptor subfamily 1 group D member 2"/>
    <property type="match status" value="1"/>
</dbReference>
<dbReference type="AlphaFoldDB" id="A0A8B7PH13"/>
<proteinExistence type="inferred from homology"/>
<feature type="compositionally biased region" description="Low complexity" evidence="11">
    <location>
        <begin position="95"/>
        <end position="104"/>
    </location>
</feature>
<feature type="compositionally biased region" description="Low complexity" evidence="11">
    <location>
        <begin position="238"/>
        <end position="273"/>
    </location>
</feature>
<evidence type="ECO:0000256" key="11">
    <source>
        <dbReference type="SAM" id="MobiDB-lite"/>
    </source>
</evidence>
<dbReference type="PROSITE" id="PS51030">
    <property type="entry name" value="NUCLEAR_REC_DBD_2"/>
    <property type="match status" value="1"/>
</dbReference>
<feature type="region of interest" description="Disordered" evidence="11">
    <location>
        <begin position="95"/>
        <end position="126"/>
    </location>
</feature>
<dbReference type="PANTHER" id="PTHR24082">
    <property type="entry name" value="NUCLEAR HORMONE RECEPTOR"/>
    <property type="match status" value="1"/>
</dbReference>
<dbReference type="InterPro" id="IPR001723">
    <property type="entry name" value="Nuclear_hrmn_rcpt"/>
</dbReference>
<keyword evidence="3" id="KW-0479">Metal-binding</keyword>
<dbReference type="GO" id="GO:0009755">
    <property type="term" value="P:hormone-mediated signaling pathway"/>
    <property type="evidence" value="ECO:0007669"/>
    <property type="project" value="TreeGrafter"/>
</dbReference>
<keyword evidence="14" id="KW-1185">Reference proteome</keyword>
<feature type="region of interest" description="Disordered" evidence="11">
    <location>
        <begin position="843"/>
        <end position="866"/>
    </location>
</feature>
<evidence type="ECO:0000256" key="10">
    <source>
        <dbReference type="ARBA" id="ARBA00023242"/>
    </source>
</evidence>
<evidence type="ECO:0000259" key="13">
    <source>
        <dbReference type="PROSITE" id="PS51843"/>
    </source>
</evidence>
<evidence type="ECO:0000313" key="14">
    <source>
        <dbReference type="Proteomes" id="UP000694843"/>
    </source>
</evidence>
<dbReference type="GO" id="GO:0045944">
    <property type="term" value="P:positive regulation of transcription by RNA polymerase II"/>
    <property type="evidence" value="ECO:0007669"/>
    <property type="project" value="TreeGrafter"/>
</dbReference>
<dbReference type="InterPro" id="IPR001728">
    <property type="entry name" value="ThyrH_rcpt"/>
</dbReference>
<evidence type="ECO:0000256" key="5">
    <source>
        <dbReference type="ARBA" id="ARBA00022833"/>
    </source>
</evidence>
<dbReference type="SMART" id="SM00430">
    <property type="entry name" value="HOLI"/>
    <property type="match status" value="1"/>
</dbReference>
<feature type="region of interest" description="Disordered" evidence="11">
    <location>
        <begin position="787"/>
        <end position="823"/>
    </location>
</feature>
<dbReference type="GO" id="GO:0030154">
    <property type="term" value="P:cell differentiation"/>
    <property type="evidence" value="ECO:0007669"/>
    <property type="project" value="TreeGrafter"/>
</dbReference>
<feature type="compositionally biased region" description="Polar residues" evidence="11">
    <location>
        <begin position="208"/>
        <end position="217"/>
    </location>
</feature>
<dbReference type="PRINTS" id="PR00398">
    <property type="entry name" value="STRDHORMONER"/>
</dbReference>
<protein>
    <submittedName>
        <fullName evidence="15">Ecdysone-inducible protein E75 isoform X1</fullName>
    </submittedName>
</protein>
<evidence type="ECO:0000256" key="6">
    <source>
        <dbReference type="ARBA" id="ARBA00023015"/>
    </source>
</evidence>
<comment type="similarity">
    <text evidence="2">Belongs to the nuclear hormone receptor family. NR1 subfamily.</text>
</comment>
<feature type="compositionally biased region" description="Polar residues" evidence="11">
    <location>
        <begin position="794"/>
        <end position="803"/>
    </location>
</feature>
<feature type="compositionally biased region" description="Low complexity" evidence="11">
    <location>
        <begin position="1116"/>
        <end position="1126"/>
    </location>
</feature>
<comment type="subcellular location">
    <subcellularLocation>
        <location evidence="1">Cytoplasm</location>
    </subcellularLocation>
</comment>
<evidence type="ECO:0000256" key="4">
    <source>
        <dbReference type="ARBA" id="ARBA00022771"/>
    </source>
</evidence>
<feature type="compositionally biased region" description="Basic and acidic residues" evidence="11">
    <location>
        <begin position="110"/>
        <end position="125"/>
    </location>
</feature>